<name>A0A438CIZ4_VITVI</name>
<protein>
    <submittedName>
        <fullName evidence="2">Uncharacterized protein</fullName>
    </submittedName>
</protein>
<sequence>MGGNVERETGMKMGMEDGRMKNGFNGETTCMKGTWCREINGFIGLGVKWDYGYIRPSSLMPPILRFFLIVLLVCDWGLFWCLGVPVSHKVAISRSVEVGVRLFWGSKFHPTRLIAPRCLQKGHCLNNVVGQGGKGGRVGVIFRRPSLEKLIELLNEREFHERFCILNGVFVQLADGDPTSTEKAAQGAIFFSKEQFNAGLCFPLPSLFKQFLHYTQILPAYIHPNIIRVLMGCSILNMLFHLDLSLLEVLFVYTIKKGKKDIFNMFAHIPSLQLVTGLPESNKGGAKGHVLERKGCLVEWVEKASFVCLNKLFEITSSERNHQTLLYARNLLTIIREPQPYVLPIIPRRLLKERLDQREEKRQGGKLKRAPSEKGRASSFTACSPAKKKKSSAKTVKVSTSVPTSPSASTPSTSTSVDSSVRNSEGGSDLPDFERSDSSPRHSEPELIALSVINDQEVEEGMGEPMKDSSPMPVPPPDTTGFSSVQAAGKETCSTQDRAPNGLTLVEDDLD</sequence>
<proteinExistence type="predicted"/>
<reference evidence="2 3" key="1">
    <citation type="journal article" date="2018" name="PLoS Genet.">
        <title>Population sequencing reveals clonal diversity and ancestral inbreeding in the grapevine cultivar Chardonnay.</title>
        <authorList>
            <person name="Roach M.J."/>
            <person name="Johnson D.L."/>
            <person name="Bohlmann J."/>
            <person name="van Vuuren H.J."/>
            <person name="Jones S.J."/>
            <person name="Pretorius I.S."/>
            <person name="Schmidt S.A."/>
            <person name="Borneman A.R."/>
        </authorList>
    </citation>
    <scope>NUCLEOTIDE SEQUENCE [LARGE SCALE GENOMIC DNA]</scope>
    <source>
        <strain evidence="3">cv. Chardonnay</strain>
        <tissue evidence="2">Leaf</tissue>
    </source>
</reference>
<dbReference type="Proteomes" id="UP000288805">
    <property type="component" value="Unassembled WGS sequence"/>
</dbReference>
<feature type="region of interest" description="Disordered" evidence="1">
    <location>
        <begin position="357"/>
        <end position="511"/>
    </location>
</feature>
<gene>
    <name evidence="2" type="ORF">CK203_099567</name>
</gene>
<evidence type="ECO:0000313" key="3">
    <source>
        <dbReference type="Proteomes" id="UP000288805"/>
    </source>
</evidence>
<feature type="compositionally biased region" description="Basic and acidic residues" evidence="1">
    <location>
        <begin position="432"/>
        <end position="445"/>
    </location>
</feature>
<feature type="compositionally biased region" description="Polar residues" evidence="1">
    <location>
        <begin position="480"/>
        <end position="498"/>
    </location>
</feature>
<dbReference type="EMBL" id="QGNW01002203">
    <property type="protein sequence ID" value="RVW23190.1"/>
    <property type="molecule type" value="Genomic_DNA"/>
</dbReference>
<organism evidence="2 3">
    <name type="scientific">Vitis vinifera</name>
    <name type="common">Grape</name>
    <dbReference type="NCBI Taxonomy" id="29760"/>
    <lineage>
        <taxon>Eukaryota</taxon>
        <taxon>Viridiplantae</taxon>
        <taxon>Streptophyta</taxon>
        <taxon>Embryophyta</taxon>
        <taxon>Tracheophyta</taxon>
        <taxon>Spermatophyta</taxon>
        <taxon>Magnoliopsida</taxon>
        <taxon>eudicotyledons</taxon>
        <taxon>Gunneridae</taxon>
        <taxon>Pentapetalae</taxon>
        <taxon>rosids</taxon>
        <taxon>Vitales</taxon>
        <taxon>Vitaceae</taxon>
        <taxon>Viteae</taxon>
        <taxon>Vitis</taxon>
    </lineage>
</organism>
<accession>A0A438CIZ4</accession>
<dbReference type="AlphaFoldDB" id="A0A438CIZ4"/>
<evidence type="ECO:0000256" key="1">
    <source>
        <dbReference type="SAM" id="MobiDB-lite"/>
    </source>
</evidence>
<evidence type="ECO:0000313" key="2">
    <source>
        <dbReference type="EMBL" id="RVW23190.1"/>
    </source>
</evidence>
<comment type="caution">
    <text evidence="2">The sequence shown here is derived from an EMBL/GenBank/DDBJ whole genome shotgun (WGS) entry which is preliminary data.</text>
</comment>
<feature type="compositionally biased region" description="Low complexity" evidence="1">
    <location>
        <begin position="393"/>
        <end position="421"/>
    </location>
</feature>